<dbReference type="AlphaFoldDB" id="A0A4U8QA95"/>
<dbReference type="PROSITE" id="PS50110">
    <property type="entry name" value="RESPONSE_REGULATORY"/>
    <property type="match status" value="1"/>
</dbReference>
<gene>
    <name evidence="9" type="ORF">DSM106044_01163</name>
</gene>
<dbReference type="EMBL" id="QGQD01000024">
    <property type="protein sequence ID" value="TLD01945.1"/>
    <property type="molecule type" value="Genomic_DNA"/>
</dbReference>
<protein>
    <recommendedName>
        <fullName evidence="1">Stage 0 sporulation protein A homolog</fullName>
    </recommendedName>
</protein>
<feature type="modified residue" description="4-aspartylphosphate" evidence="6">
    <location>
        <position position="56"/>
    </location>
</feature>
<evidence type="ECO:0000259" key="8">
    <source>
        <dbReference type="PROSITE" id="PS50110"/>
    </source>
</evidence>
<keyword evidence="4" id="KW-0804">Transcription</keyword>
<dbReference type="Gene3D" id="1.10.10.60">
    <property type="entry name" value="Homeodomain-like"/>
    <property type="match status" value="2"/>
</dbReference>
<keyword evidence="6" id="KW-0597">Phosphoprotein</keyword>
<keyword evidence="2" id="KW-0805">Transcription regulation</keyword>
<dbReference type="Pfam" id="PF00072">
    <property type="entry name" value="Response_reg"/>
    <property type="match status" value="1"/>
</dbReference>
<dbReference type="SUPFAM" id="SSF46689">
    <property type="entry name" value="Homeodomain-like"/>
    <property type="match status" value="2"/>
</dbReference>
<dbReference type="InterPro" id="IPR020449">
    <property type="entry name" value="Tscrpt_reg_AraC-type_HTH"/>
</dbReference>
<dbReference type="GO" id="GO:0000160">
    <property type="term" value="P:phosphorelay signal transduction system"/>
    <property type="evidence" value="ECO:0007669"/>
    <property type="project" value="InterPro"/>
</dbReference>
<keyword evidence="10" id="KW-1185">Reference proteome</keyword>
<dbReference type="SUPFAM" id="SSF52172">
    <property type="entry name" value="CheY-like"/>
    <property type="match status" value="1"/>
</dbReference>
<dbReference type="Pfam" id="PF12833">
    <property type="entry name" value="HTH_18"/>
    <property type="match status" value="1"/>
</dbReference>
<proteinExistence type="predicted"/>
<name>A0A4U8QA95_9FIRM</name>
<evidence type="ECO:0000256" key="6">
    <source>
        <dbReference type="PROSITE-ProRule" id="PRU00169"/>
    </source>
</evidence>
<dbReference type="InterPro" id="IPR018062">
    <property type="entry name" value="HTH_AraC-typ_CS"/>
</dbReference>
<sequence length="521" mass="60762">MEISILIVDDDRLVTEKVEKTVDFERLGISNVLTASNIRQAIKLLEEMPIQILLSDIEMPQGSGLELLEWIRQKQLPVECIFLSSYAYFSYAQKAMQLNSSEYLVKPVTTEELEIALQRSIKRVMEKAEDHGGENRNLTLWEMCLLSQNPRKHLEAEKELHRIYGDTAFSLNFIRIFPDRDHSGKKDAVRYQILVSSNVRKILDRGQAEALIRVDVCEWMLIWKEPRPFRMQEKKQELCRCLQRVISQPVCIYAGNMGKVGELQSSLEHLERMEMETVPGDNPVLYEADWLKQESREAGAGVCLPADSWFAELEQSADFMHIQKEILDCTDTNAKDGILSVHTLKELHKKIMELTDRHLRERGQVLESIFDMQELENYEKEAYRTIESWRTFIRFLFEKLEGNQKCDRRQESVAECLKRYIEENLKADLSRKTLAAQVYLSEDYISRIFMNASGVSITSYIASRRMERARKYLVETVLPVSKIAMEVGYSNFSYFSKTFRDLTGVTPNEYRLRKAKERNQQ</sequence>
<comment type="function">
    <text evidence="5">May play the central regulatory role in sporulation. It may be an element of the effector pathway responsible for the activation of sporulation genes in response to nutritional stress. Spo0A may act in concert with spo0H (a sigma factor) to control the expression of some genes that are critical to the sporulation process.</text>
</comment>
<dbReference type="PANTHER" id="PTHR43280">
    <property type="entry name" value="ARAC-FAMILY TRANSCRIPTIONAL REGULATOR"/>
    <property type="match status" value="1"/>
</dbReference>
<feature type="domain" description="Response regulatory" evidence="8">
    <location>
        <begin position="4"/>
        <end position="121"/>
    </location>
</feature>
<dbReference type="InterPro" id="IPR009057">
    <property type="entry name" value="Homeodomain-like_sf"/>
</dbReference>
<evidence type="ECO:0000259" key="7">
    <source>
        <dbReference type="PROSITE" id="PS01124"/>
    </source>
</evidence>
<feature type="domain" description="HTH araC/xylS-type" evidence="7">
    <location>
        <begin position="415"/>
        <end position="513"/>
    </location>
</feature>
<dbReference type="GO" id="GO:0003700">
    <property type="term" value="F:DNA-binding transcription factor activity"/>
    <property type="evidence" value="ECO:0007669"/>
    <property type="project" value="InterPro"/>
</dbReference>
<dbReference type="InterPro" id="IPR001789">
    <property type="entry name" value="Sig_transdc_resp-reg_receiver"/>
</dbReference>
<keyword evidence="3" id="KW-0238">DNA-binding</keyword>
<evidence type="ECO:0000256" key="1">
    <source>
        <dbReference type="ARBA" id="ARBA00018672"/>
    </source>
</evidence>
<dbReference type="Proteomes" id="UP000306509">
    <property type="component" value="Unassembled WGS sequence"/>
</dbReference>
<dbReference type="PROSITE" id="PS01124">
    <property type="entry name" value="HTH_ARAC_FAMILY_2"/>
    <property type="match status" value="1"/>
</dbReference>
<dbReference type="PROSITE" id="PS00041">
    <property type="entry name" value="HTH_ARAC_FAMILY_1"/>
    <property type="match status" value="1"/>
</dbReference>
<evidence type="ECO:0000313" key="9">
    <source>
        <dbReference type="EMBL" id="TLD01945.1"/>
    </source>
</evidence>
<evidence type="ECO:0000256" key="3">
    <source>
        <dbReference type="ARBA" id="ARBA00023125"/>
    </source>
</evidence>
<evidence type="ECO:0000256" key="5">
    <source>
        <dbReference type="ARBA" id="ARBA00024867"/>
    </source>
</evidence>
<dbReference type="RefSeq" id="WP_161597286.1">
    <property type="nucleotide sequence ID" value="NZ_QGQD01000024.1"/>
</dbReference>
<evidence type="ECO:0000256" key="4">
    <source>
        <dbReference type="ARBA" id="ARBA00023163"/>
    </source>
</evidence>
<dbReference type="PRINTS" id="PR00032">
    <property type="entry name" value="HTHARAC"/>
</dbReference>
<dbReference type="STRING" id="180332.GCA_000797495_04393"/>
<dbReference type="GO" id="GO:0043565">
    <property type="term" value="F:sequence-specific DNA binding"/>
    <property type="evidence" value="ECO:0007669"/>
    <property type="project" value="InterPro"/>
</dbReference>
<dbReference type="InterPro" id="IPR011006">
    <property type="entry name" value="CheY-like_superfamily"/>
</dbReference>
<comment type="caution">
    <text evidence="9">The sequence shown here is derived from an EMBL/GenBank/DDBJ whole genome shotgun (WGS) entry which is preliminary data.</text>
</comment>
<dbReference type="PANTHER" id="PTHR43280:SF2">
    <property type="entry name" value="HTH-TYPE TRANSCRIPTIONAL REGULATOR EXSA"/>
    <property type="match status" value="1"/>
</dbReference>
<dbReference type="SMART" id="SM00342">
    <property type="entry name" value="HTH_ARAC"/>
    <property type="match status" value="1"/>
</dbReference>
<dbReference type="CDD" id="cd17536">
    <property type="entry name" value="REC_YesN-like"/>
    <property type="match status" value="1"/>
</dbReference>
<evidence type="ECO:0000313" key="10">
    <source>
        <dbReference type="Proteomes" id="UP000306509"/>
    </source>
</evidence>
<dbReference type="Gene3D" id="3.40.50.2300">
    <property type="match status" value="1"/>
</dbReference>
<dbReference type="InterPro" id="IPR018060">
    <property type="entry name" value="HTH_AraC"/>
</dbReference>
<dbReference type="SMART" id="SM00448">
    <property type="entry name" value="REC"/>
    <property type="match status" value="1"/>
</dbReference>
<evidence type="ECO:0000256" key="2">
    <source>
        <dbReference type="ARBA" id="ARBA00023015"/>
    </source>
</evidence>
<organism evidence="9 10">
    <name type="scientific">Robinsoniella peoriensis</name>
    <dbReference type="NCBI Taxonomy" id="180332"/>
    <lineage>
        <taxon>Bacteria</taxon>
        <taxon>Bacillati</taxon>
        <taxon>Bacillota</taxon>
        <taxon>Clostridia</taxon>
        <taxon>Lachnospirales</taxon>
        <taxon>Lachnospiraceae</taxon>
        <taxon>Robinsoniella</taxon>
    </lineage>
</organism>
<reference evidence="9 10" key="1">
    <citation type="journal article" date="2019" name="Anaerobe">
        <title>Detection of Robinsoniella peoriensis in multiple bone samples of a trauma patient.</title>
        <authorList>
            <person name="Schrottner P."/>
            <person name="Hartwich K."/>
            <person name="Bunk B."/>
            <person name="Schober I."/>
            <person name="Helbig S."/>
            <person name="Rudolph W.W."/>
            <person name="Gunzer F."/>
        </authorList>
    </citation>
    <scope>NUCLEOTIDE SEQUENCE [LARGE SCALE GENOMIC DNA]</scope>
    <source>
        <strain evidence="9 10">DSM 106044</strain>
    </source>
</reference>
<accession>A0A4U8QA95</accession>